<dbReference type="SUPFAM" id="SSF46626">
    <property type="entry name" value="Cytochrome c"/>
    <property type="match status" value="2"/>
</dbReference>
<evidence type="ECO:0000256" key="2">
    <source>
        <dbReference type="ARBA" id="ARBA00022723"/>
    </source>
</evidence>
<name>A0A7X6DNQ1_9BACT</name>
<protein>
    <recommendedName>
        <fullName evidence="6">Cytochrome c domain-containing protein</fullName>
    </recommendedName>
</protein>
<feature type="domain" description="Cytochrome c" evidence="6">
    <location>
        <begin position="82"/>
        <end position="210"/>
    </location>
</feature>
<reference evidence="7 8" key="1">
    <citation type="journal article" date="2020" name="Nature">
        <title>Bacterial chemolithoautotrophy via manganese oxidation.</title>
        <authorList>
            <person name="Yu H."/>
            <person name="Leadbetter J.R."/>
        </authorList>
    </citation>
    <scope>NUCLEOTIDE SEQUENCE [LARGE SCALE GENOMIC DNA]</scope>
    <source>
        <strain evidence="7 8">Mn-1</strain>
    </source>
</reference>
<proteinExistence type="predicted"/>
<organism evidence="7 8">
    <name type="scientific">Candidatus Manganitrophus noduliformans</name>
    <dbReference type="NCBI Taxonomy" id="2606439"/>
    <lineage>
        <taxon>Bacteria</taxon>
        <taxon>Pseudomonadati</taxon>
        <taxon>Nitrospirota</taxon>
        <taxon>Nitrospiria</taxon>
        <taxon>Candidatus Troglogloeales</taxon>
        <taxon>Candidatus Manganitrophaceae</taxon>
        <taxon>Candidatus Manganitrophus</taxon>
    </lineage>
</organism>
<dbReference type="RefSeq" id="WP_168058844.1">
    <property type="nucleotide sequence ID" value="NZ_VTOW01000001.1"/>
</dbReference>
<dbReference type="EMBL" id="VTOW01000001">
    <property type="protein sequence ID" value="NKE70603.1"/>
    <property type="molecule type" value="Genomic_DNA"/>
</dbReference>
<evidence type="ECO:0000313" key="7">
    <source>
        <dbReference type="EMBL" id="NKE70603.1"/>
    </source>
</evidence>
<accession>A0A7X6DNQ1</accession>
<dbReference type="InterPro" id="IPR009056">
    <property type="entry name" value="Cyt_c-like_dom"/>
</dbReference>
<feature type="compositionally biased region" description="Low complexity" evidence="5">
    <location>
        <begin position="43"/>
        <end position="52"/>
    </location>
</feature>
<keyword evidence="2 4" id="KW-0479">Metal-binding</keyword>
<dbReference type="PROSITE" id="PS51007">
    <property type="entry name" value="CYTC"/>
    <property type="match status" value="2"/>
</dbReference>
<evidence type="ECO:0000313" key="8">
    <source>
        <dbReference type="Proteomes" id="UP000534783"/>
    </source>
</evidence>
<dbReference type="Proteomes" id="UP000534783">
    <property type="component" value="Unassembled WGS sequence"/>
</dbReference>
<evidence type="ECO:0000256" key="5">
    <source>
        <dbReference type="SAM" id="MobiDB-lite"/>
    </source>
</evidence>
<feature type="region of interest" description="Disordered" evidence="5">
    <location>
        <begin position="34"/>
        <end position="59"/>
    </location>
</feature>
<gene>
    <name evidence="7" type="ORF">MNODULE_07630</name>
</gene>
<evidence type="ECO:0000256" key="4">
    <source>
        <dbReference type="PROSITE-ProRule" id="PRU00433"/>
    </source>
</evidence>
<evidence type="ECO:0000256" key="1">
    <source>
        <dbReference type="ARBA" id="ARBA00022617"/>
    </source>
</evidence>
<sequence length="390" mass="42621">MKKKSKLSSPLLHLVLGALLLLVLMLVREFRSGEARKRPAAPSPTAASAPLAKRAENADPFSPERLVDLGERVLFGNNNPRLDSDQGLPVGPGQCPSCHKILPEQPPNRFPPLIGVMARAGERIKEERYQAFARRHTEAGEPKTGIRPHAKTAGEYVIESIYCPSCYVVEGLGIHDSNDTVSMMPLIPRPDLGLSDYEMAAVVAYLQAVEAQGDLSKVTAKEDWENYFGRQLTLPEGADKKPLSVAVPQDLSKVGLSKEPPDVIIEKLACYVCHKIPTVRIAQVGTIGPVLTLKTTAEKRIQSPEYQRALSEGKVRATTPKQYVIESILNPSGFIVPGFDDAMPKNFKERLTFGAAENLAEFLLTLDEGAMENQFQPASDDAGSVSKMRD</sequence>
<keyword evidence="1 4" id="KW-0349">Heme</keyword>
<dbReference type="GO" id="GO:0020037">
    <property type="term" value="F:heme binding"/>
    <property type="evidence" value="ECO:0007669"/>
    <property type="project" value="InterPro"/>
</dbReference>
<dbReference type="InterPro" id="IPR036909">
    <property type="entry name" value="Cyt_c-like_dom_sf"/>
</dbReference>
<comment type="caution">
    <text evidence="7">The sequence shown here is derived from an EMBL/GenBank/DDBJ whole genome shotgun (WGS) entry which is preliminary data.</text>
</comment>
<dbReference type="AlphaFoldDB" id="A0A7X6DNQ1"/>
<dbReference type="GO" id="GO:0009055">
    <property type="term" value="F:electron transfer activity"/>
    <property type="evidence" value="ECO:0007669"/>
    <property type="project" value="InterPro"/>
</dbReference>
<feature type="domain" description="Cytochrome c" evidence="6">
    <location>
        <begin position="255"/>
        <end position="367"/>
    </location>
</feature>
<dbReference type="GO" id="GO:0046872">
    <property type="term" value="F:metal ion binding"/>
    <property type="evidence" value="ECO:0007669"/>
    <property type="project" value="UniProtKB-KW"/>
</dbReference>
<evidence type="ECO:0000259" key="6">
    <source>
        <dbReference type="PROSITE" id="PS51007"/>
    </source>
</evidence>
<keyword evidence="3 4" id="KW-0408">Iron</keyword>
<evidence type="ECO:0000256" key="3">
    <source>
        <dbReference type="ARBA" id="ARBA00023004"/>
    </source>
</evidence>
<keyword evidence="8" id="KW-1185">Reference proteome</keyword>
<dbReference type="Gene3D" id="1.10.760.10">
    <property type="entry name" value="Cytochrome c-like domain"/>
    <property type="match status" value="2"/>
</dbReference>